<dbReference type="GO" id="GO:0016477">
    <property type="term" value="P:cell migration"/>
    <property type="evidence" value="ECO:0007669"/>
    <property type="project" value="TreeGrafter"/>
</dbReference>
<dbReference type="PANTHER" id="PTHR24027:SF422">
    <property type="entry name" value="CADHERIN DOMAIN-CONTAINING PROTEIN"/>
    <property type="match status" value="1"/>
</dbReference>
<evidence type="ECO:0000313" key="14">
    <source>
        <dbReference type="EMBL" id="CBY08307.1"/>
    </source>
</evidence>
<dbReference type="PROSITE" id="PS50268">
    <property type="entry name" value="CADHERIN_2"/>
    <property type="match status" value="3"/>
</dbReference>
<name>E4XA55_OIKDI</name>
<dbReference type="InterPro" id="IPR002126">
    <property type="entry name" value="Cadherin-like_dom"/>
</dbReference>
<sequence length="649" mass="72312">MDISDTLVGKVVAEDADASDGYGTGYGDIAYFLDSPFFRIDRNNGNIYVKKGNLNREESTEYTVTVTAVDGGGKSTTGANEASVKVLVKITDINDNGPKFLPMINEISFPEVPEDPQLGIDPFCLKVEDLDVGKNGDVEFRIQSPGDKFFYIQDRRDSSAPAEKTIIDACLTPKEGKLDYETQNIHQISIEAKNTRPVVSSAAKAGIIPSDTINLTVKVLNVNEAPQFKEDLYIFEILENADPDTRLCLRNGDKAGCKSVVQASDPEDDAFEYKIDDDAIRNNFPFNIDPRSGQLTLQSSVDREAKSTWEFDVLATNTDEFEQLEGRTRVRVLIKDVDDMPPNPEESVIYFCPGGRLSQWPITFSDPDESVDNSITAEFDDEQESSVIKDMLKKMSLNTDGNTLQLKSEDSPDAQLPFNLKIKFADFMKNTKSMYFQVKSCPSCQSENGTCIDEKKLIAPASLQPQLWLAILLAICCSLFALISFLIWNHNKSHKLGSEVAYLPSNIDDVRENVVMYDNEAGEAPCADTRIGYQTVPLNKASRDPAIQDSRLCHTIDHRLKNASSTENFTGAPWDSRLLYKYEGSNSVLNSLSSLNSHLTERSLDLRNFAEGNKFGLVRQLFHSSVPGSLHRNVTIEMDSDENYHAMLY</sequence>
<comment type="subcellular location">
    <subcellularLocation>
        <location evidence="1 10">Cell membrane</location>
        <topology evidence="1 10">Single-pass type I membrane protein</topology>
    </subcellularLocation>
</comment>
<evidence type="ECO:0000256" key="10">
    <source>
        <dbReference type="RuleBase" id="RU003318"/>
    </source>
</evidence>
<dbReference type="GO" id="GO:0034332">
    <property type="term" value="P:adherens junction organization"/>
    <property type="evidence" value="ECO:0007669"/>
    <property type="project" value="TreeGrafter"/>
</dbReference>
<evidence type="ECO:0000256" key="2">
    <source>
        <dbReference type="ARBA" id="ARBA00022692"/>
    </source>
</evidence>
<keyword evidence="2 10" id="KW-0812">Transmembrane</keyword>
<dbReference type="PRINTS" id="PR00205">
    <property type="entry name" value="CADHERIN"/>
</dbReference>
<dbReference type="Proteomes" id="UP000001307">
    <property type="component" value="Unassembled WGS sequence"/>
</dbReference>
<evidence type="ECO:0000256" key="8">
    <source>
        <dbReference type="ARBA" id="ARBA00023136"/>
    </source>
</evidence>
<dbReference type="InterPro" id="IPR020894">
    <property type="entry name" value="Cadherin_CS"/>
</dbReference>
<evidence type="ECO:0000259" key="13">
    <source>
        <dbReference type="PROSITE" id="PS50268"/>
    </source>
</evidence>
<evidence type="ECO:0000256" key="1">
    <source>
        <dbReference type="ARBA" id="ARBA00004251"/>
    </source>
</evidence>
<gene>
    <name evidence="14" type="ORF">GSOID_T00004870001</name>
</gene>
<evidence type="ECO:0000256" key="11">
    <source>
        <dbReference type="RuleBase" id="RU004357"/>
    </source>
</evidence>
<proteinExistence type="predicted"/>
<dbReference type="InParanoid" id="E4XA55"/>
<dbReference type="GO" id="GO:0045296">
    <property type="term" value="F:cadherin binding"/>
    <property type="evidence" value="ECO:0007669"/>
    <property type="project" value="TreeGrafter"/>
</dbReference>
<evidence type="ECO:0000256" key="4">
    <source>
        <dbReference type="ARBA" id="ARBA00022737"/>
    </source>
</evidence>
<dbReference type="GO" id="GO:0005912">
    <property type="term" value="C:adherens junction"/>
    <property type="evidence" value="ECO:0007669"/>
    <property type="project" value="TreeGrafter"/>
</dbReference>
<accession>E4XA55</accession>
<dbReference type="InterPro" id="IPR000233">
    <property type="entry name" value="Cadherin_Y-type_LIR"/>
</dbReference>
<dbReference type="OrthoDB" id="6250271at2759"/>
<evidence type="ECO:0000256" key="3">
    <source>
        <dbReference type="ARBA" id="ARBA00022729"/>
    </source>
</evidence>
<keyword evidence="7 12" id="KW-1133">Transmembrane helix</keyword>
<dbReference type="GO" id="GO:0008013">
    <property type="term" value="F:beta-catenin binding"/>
    <property type="evidence" value="ECO:0007669"/>
    <property type="project" value="TreeGrafter"/>
</dbReference>
<dbReference type="GO" id="GO:0005509">
    <property type="term" value="F:calcium ion binding"/>
    <property type="evidence" value="ECO:0007669"/>
    <property type="project" value="UniProtKB-UniRule"/>
</dbReference>
<dbReference type="PROSITE" id="PS00232">
    <property type="entry name" value="CADHERIN_1"/>
    <property type="match status" value="1"/>
</dbReference>
<keyword evidence="3" id="KW-0732">Signal</keyword>
<feature type="domain" description="Cadherin" evidence="13">
    <location>
        <begin position="6"/>
        <end position="100"/>
    </location>
</feature>
<reference evidence="14" key="1">
    <citation type="journal article" date="2010" name="Science">
        <title>Plasticity of animal genome architecture unmasked by rapid evolution of a pelagic tunicate.</title>
        <authorList>
            <person name="Denoeud F."/>
            <person name="Henriet S."/>
            <person name="Mungpakdee S."/>
            <person name="Aury J.M."/>
            <person name="Da Silva C."/>
            <person name="Brinkmann H."/>
            <person name="Mikhaleva J."/>
            <person name="Olsen L.C."/>
            <person name="Jubin C."/>
            <person name="Canestro C."/>
            <person name="Bouquet J.M."/>
            <person name="Danks G."/>
            <person name="Poulain J."/>
            <person name="Campsteijn C."/>
            <person name="Adamski M."/>
            <person name="Cross I."/>
            <person name="Yadetie F."/>
            <person name="Muffato M."/>
            <person name="Louis A."/>
            <person name="Butcher S."/>
            <person name="Tsagkogeorga G."/>
            <person name="Konrad A."/>
            <person name="Singh S."/>
            <person name="Jensen M.F."/>
            <person name="Cong E.H."/>
            <person name="Eikeseth-Otteraa H."/>
            <person name="Noel B."/>
            <person name="Anthouard V."/>
            <person name="Porcel B.M."/>
            <person name="Kachouri-Lafond R."/>
            <person name="Nishino A."/>
            <person name="Ugolini M."/>
            <person name="Chourrout P."/>
            <person name="Nishida H."/>
            <person name="Aasland R."/>
            <person name="Huzurbazar S."/>
            <person name="Westhof E."/>
            <person name="Delsuc F."/>
            <person name="Lehrach H."/>
            <person name="Reinhardt R."/>
            <person name="Weissenbach J."/>
            <person name="Roy S.W."/>
            <person name="Artiguenave F."/>
            <person name="Postlethwait J.H."/>
            <person name="Manak J.R."/>
            <person name="Thompson E.M."/>
            <person name="Jaillon O."/>
            <person name="Du Pasquier L."/>
            <person name="Boudinot P."/>
            <person name="Liberles D.A."/>
            <person name="Volff J.N."/>
            <person name="Philippe H."/>
            <person name="Lenhard B."/>
            <person name="Roest Crollius H."/>
            <person name="Wincker P."/>
            <person name="Chourrout D."/>
        </authorList>
    </citation>
    <scope>NUCLEOTIDE SEQUENCE [LARGE SCALE GENOMIC DNA]</scope>
</reference>
<keyword evidence="6 10" id="KW-0130">Cell adhesion</keyword>
<dbReference type="Pfam" id="PF01049">
    <property type="entry name" value="CADH_Y-type_LIR"/>
    <property type="match status" value="1"/>
</dbReference>
<evidence type="ECO:0000256" key="5">
    <source>
        <dbReference type="ARBA" id="ARBA00022837"/>
    </source>
</evidence>
<dbReference type="PANTHER" id="PTHR24027">
    <property type="entry name" value="CADHERIN-23"/>
    <property type="match status" value="1"/>
</dbReference>
<evidence type="ECO:0000256" key="12">
    <source>
        <dbReference type="SAM" id="Phobius"/>
    </source>
</evidence>
<keyword evidence="15" id="KW-1185">Reference proteome</keyword>
<dbReference type="GO" id="GO:0007043">
    <property type="term" value="P:cell-cell junction assembly"/>
    <property type="evidence" value="ECO:0007669"/>
    <property type="project" value="TreeGrafter"/>
</dbReference>
<protein>
    <recommendedName>
        <fullName evidence="13">Cadherin domain-containing protein</fullName>
    </recommendedName>
</protein>
<dbReference type="GO" id="GO:0000902">
    <property type="term" value="P:cell morphogenesis"/>
    <property type="evidence" value="ECO:0007669"/>
    <property type="project" value="TreeGrafter"/>
</dbReference>
<evidence type="ECO:0000256" key="6">
    <source>
        <dbReference type="ARBA" id="ARBA00022889"/>
    </source>
</evidence>
<comment type="function">
    <text evidence="11">Cadherins are calcium-dependent cell adhesion proteins.</text>
</comment>
<feature type="domain" description="Cadherin" evidence="13">
    <location>
        <begin position="229"/>
        <end position="344"/>
    </location>
</feature>
<dbReference type="GO" id="GO:0007156">
    <property type="term" value="P:homophilic cell adhesion via plasma membrane adhesion molecules"/>
    <property type="evidence" value="ECO:0007669"/>
    <property type="project" value="InterPro"/>
</dbReference>
<evidence type="ECO:0000256" key="7">
    <source>
        <dbReference type="ARBA" id="ARBA00022989"/>
    </source>
</evidence>
<dbReference type="GO" id="GO:0016339">
    <property type="term" value="P:calcium-dependent cell-cell adhesion via plasma membrane cell adhesion molecules"/>
    <property type="evidence" value="ECO:0007669"/>
    <property type="project" value="TreeGrafter"/>
</dbReference>
<dbReference type="Gene3D" id="4.10.900.10">
    <property type="entry name" value="TCF3-CBD (Catenin binding domain)"/>
    <property type="match status" value="1"/>
</dbReference>
<feature type="transmembrane region" description="Helical" evidence="12">
    <location>
        <begin position="467"/>
        <end position="488"/>
    </location>
</feature>
<dbReference type="GO" id="GO:0016342">
    <property type="term" value="C:catenin complex"/>
    <property type="evidence" value="ECO:0007669"/>
    <property type="project" value="TreeGrafter"/>
</dbReference>
<dbReference type="CDD" id="cd11304">
    <property type="entry name" value="Cadherin_repeat"/>
    <property type="match status" value="3"/>
</dbReference>
<dbReference type="EMBL" id="FN653031">
    <property type="protein sequence ID" value="CBY08307.1"/>
    <property type="molecule type" value="Genomic_DNA"/>
</dbReference>
<keyword evidence="5 9" id="KW-0106">Calcium</keyword>
<dbReference type="InterPro" id="IPR027397">
    <property type="entry name" value="Catenin-bd_sf"/>
</dbReference>
<organism evidence="14">
    <name type="scientific">Oikopleura dioica</name>
    <name type="common">Tunicate</name>
    <dbReference type="NCBI Taxonomy" id="34765"/>
    <lineage>
        <taxon>Eukaryota</taxon>
        <taxon>Metazoa</taxon>
        <taxon>Chordata</taxon>
        <taxon>Tunicata</taxon>
        <taxon>Appendicularia</taxon>
        <taxon>Copelata</taxon>
        <taxon>Oikopleuridae</taxon>
        <taxon>Oikopleura</taxon>
    </lineage>
</organism>
<dbReference type="SUPFAM" id="SSF49313">
    <property type="entry name" value="Cadherin-like"/>
    <property type="match status" value="3"/>
</dbReference>
<dbReference type="Gene3D" id="2.60.40.60">
    <property type="entry name" value="Cadherins"/>
    <property type="match status" value="3"/>
</dbReference>
<feature type="domain" description="Cadherin" evidence="13">
    <location>
        <begin position="111"/>
        <end position="228"/>
    </location>
</feature>
<evidence type="ECO:0000256" key="9">
    <source>
        <dbReference type="PROSITE-ProRule" id="PRU00043"/>
    </source>
</evidence>
<dbReference type="GO" id="GO:0044331">
    <property type="term" value="P:cell-cell adhesion mediated by cadherin"/>
    <property type="evidence" value="ECO:0007669"/>
    <property type="project" value="TreeGrafter"/>
</dbReference>
<dbReference type="InterPro" id="IPR039808">
    <property type="entry name" value="Cadherin"/>
</dbReference>
<dbReference type="AlphaFoldDB" id="E4XA55"/>
<dbReference type="Pfam" id="PF00028">
    <property type="entry name" value="Cadherin"/>
    <property type="match status" value="1"/>
</dbReference>
<dbReference type="InterPro" id="IPR015919">
    <property type="entry name" value="Cadherin-like_sf"/>
</dbReference>
<evidence type="ECO:0000313" key="15">
    <source>
        <dbReference type="Proteomes" id="UP000001307"/>
    </source>
</evidence>
<keyword evidence="4" id="KW-0677">Repeat</keyword>
<keyword evidence="8 12" id="KW-0472">Membrane</keyword>
<dbReference type="SMART" id="SM00112">
    <property type="entry name" value="CA"/>
    <property type="match status" value="3"/>
</dbReference>